<dbReference type="AlphaFoldDB" id="A0A8H7N954"/>
<comment type="caution">
    <text evidence="1">The sequence shown here is derived from an EMBL/GenBank/DDBJ whole genome shotgun (WGS) entry which is preliminary data.</text>
</comment>
<gene>
    <name evidence="1" type="ORF">IM811_013142</name>
</gene>
<dbReference type="PANTHER" id="PTHR12839:SF7">
    <property type="entry name" value="REGULATOR OF NONSENSE TRANSCRIPTS 2"/>
    <property type="match status" value="1"/>
</dbReference>
<dbReference type="InterPro" id="IPR039762">
    <property type="entry name" value="Nmd2/UPF2"/>
</dbReference>
<name>A0A8H7N954_BIOOC</name>
<organism evidence="1 2">
    <name type="scientific">Bionectria ochroleuca</name>
    <name type="common">Gliocladium roseum</name>
    <dbReference type="NCBI Taxonomy" id="29856"/>
    <lineage>
        <taxon>Eukaryota</taxon>
        <taxon>Fungi</taxon>
        <taxon>Dikarya</taxon>
        <taxon>Ascomycota</taxon>
        <taxon>Pezizomycotina</taxon>
        <taxon>Sordariomycetes</taxon>
        <taxon>Hypocreomycetidae</taxon>
        <taxon>Hypocreales</taxon>
        <taxon>Bionectriaceae</taxon>
        <taxon>Clonostachys</taxon>
    </lineage>
</organism>
<dbReference type="EMBL" id="JADCTT010000005">
    <property type="protein sequence ID" value="KAF9751348.1"/>
    <property type="molecule type" value="Genomic_DNA"/>
</dbReference>
<proteinExistence type="predicted"/>
<dbReference type="PANTHER" id="PTHR12839">
    <property type="entry name" value="NONSENSE-MEDIATED MRNA DECAY PROTEIN 2 UP-FRAMESHIFT SUPPRESSOR 2"/>
    <property type="match status" value="1"/>
</dbReference>
<evidence type="ECO:0000313" key="1">
    <source>
        <dbReference type="EMBL" id="KAF9751348.1"/>
    </source>
</evidence>
<dbReference type="Proteomes" id="UP000616885">
    <property type="component" value="Unassembled WGS sequence"/>
</dbReference>
<evidence type="ECO:0008006" key="3">
    <source>
        <dbReference type="Google" id="ProtNLM"/>
    </source>
</evidence>
<sequence length="278" mass="30817">MDRARKRELRALNERAWDGDTDVFSVNGTLDSSLKKNTAFIKRLRTAVTAATLSTFLQEIRTLSLHKYLSEIISACYEGLCKLKSPGEVEAGVEIVSALHQRFGPGEFTEYLAWLLGKGMATPDKSFLKTLAPDAREKEEKERITRQRALLRVVTELWLVGVLRTLDDATKPDDATKAAAGKATEIKVRSSNPNKNGVATEPFPLEVLKDLLGYDREHVNLPLLVIFVKAFSWDILGVQPAGSEGRKTVEEDGATISTEEQAATKEKTTMLEATLNRL</sequence>
<protein>
    <recommendedName>
        <fullName evidence="3">MIF4G domain-containing protein</fullName>
    </recommendedName>
</protein>
<dbReference type="GO" id="GO:0005737">
    <property type="term" value="C:cytoplasm"/>
    <property type="evidence" value="ECO:0007669"/>
    <property type="project" value="TreeGrafter"/>
</dbReference>
<dbReference type="GO" id="GO:0035145">
    <property type="term" value="C:exon-exon junction complex"/>
    <property type="evidence" value="ECO:0007669"/>
    <property type="project" value="TreeGrafter"/>
</dbReference>
<dbReference type="GO" id="GO:0000184">
    <property type="term" value="P:nuclear-transcribed mRNA catabolic process, nonsense-mediated decay"/>
    <property type="evidence" value="ECO:0007669"/>
    <property type="project" value="InterPro"/>
</dbReference>
<dbReference type="Gene3D" id="1.25.40.180">
    <property type="match status" value="1"/>
</dbReference>
<evidence type="ECO:0000313" key="2">
    <source>
        <dbReference type="Proteomes" id="UP000616885"/>
    </source>
</evidence>
<dbReference type="FunFam" id="1.25.40.180:FF:000047">
    <property type="entry name" value="Nonsense-mediated mRNA decay factor (Upf2)"/>
    <property type="match status" value="1"/>
</dbReference>
<accession>A0A8H7N954</accession>
<reference evidence="1" key="1">
    <citation type="submission" date="2020-10" db="EMBL/GenBank/DDBJ databases">
        <title>High-Quality Genome Resource of Clonostachys rosea strain S41 by Oxford Nanopore Long-Read Sequencing.</title>
        <authorList>
            <person name="Wang H."/>
        </authorList>
    </citation>
    <scope>NUCLEOTIDE SEQUENCE</scope>
    <source>
        <strain evidence="1">S41</strain>
    </source>
</reference>